<proteinExistence type="predicted"/>
<reference evidence="1" key="1">
    <citation type="submission" date="2019-11" db="EMBL/GenBank/DDBJ databases">
        <title>Nori genome reveals adaptations in red seaweeds to the harsh intertidal environment.</title>
        <authorList>
            <person name="Wang D."/>
            <person name="Mao Y."/>
        </authorList>
    </citation>
    <scope>NUCLEOTIDE SEQUENCE</scope>
    <source>
        <tissue evidence="1">Gametophyte</tissue>
    </source>
</reference>
<dbReference type="Proteomes" id="UP000798662">
    <property type="component" value="Chromosome 3"/>
</dbReference>
<accession>A0ACC3CCY2</accession>
<evidence type="ECO:0000313" key="2">
    <source>
        <dbReference type="Proteomes" id="UP000798662"/>
    </source>
</evidence>
<organism evidence="1 2">
    <name type="scientific">Pyropia yezoensis</name>
    <name type="common">Susabi-nori</name>
    <name type="synonym">Porphyra yezoensis</name>
    <dbReference type="NCBI Taxonomy" id="2788"/>
    <lineage>
        <taxon>Eukaryota</taxon>
        <taxon>Rhodophyta</taxon>
        <taxon>Bangiophyceae</taxon>
        <taxon>Bangiales</taxon>
        <taxon>Bangiaceae</taxon>
        <taxon>Pyropia</taxon>
    </lineage>
</organism>
<name>A0ACC3CCY2_PYRYE</name>
<keyword evidence="2" id="KW-1185">Reference proteome</keyword>
<dbReference type="EMBL" id="CM020620">
    <property type="protein sequence ID" value="KAK1867851.1"/>
    <property type="molecule type" value="Genomic_DNA"/>
</dbReference>
<evidence type="ECO:0000313" key="1">
    <source>
        <dbReference type="EMBL" id="KAK1867851.1"/>
    </source>
</evidence>
<gene>
    <name evidence="1" type="ORF">I4F81_010349</name>
</gene>
<protein>
    <submittedName>
        <fullName evidence="1">Uncharacterized protein</fullName>
    </submittedName>
</protein>
<comment type="caution">
    <text evidence="1">The sequence shown here is derived from an EMBL/GenBank/DDBJ whole genome shotgun (WGS) entry which is preliminary data.</text>
</comment>
<sequence length="386" mass="41443">MSAAPPPPLPQSTCSNAVGGATRRPSPPATANGVVSCSRTGSLCAAALLAVTHSLVVVFLEAHSGLGGAADSFAHRGRYSFDSGLPLFSELSPPPGELLPSGHCHCVYATLEERTSGGGGVTASRRALSRHKGGALSQTMDAVLSQWSVWDVVKAFYSRTVGAYIPAKVHLSRLLESCGLASLTHRTDWVRLFERHPEFEMVDVDTIAVLHKALSDLRRQFEAPNRHTCLALLFFTSYGGSGKSRTCGKLVTLVSRVRRSVAAGARRATPHRPARAARPPCLPARLPARPPARLPALAVTSAVLFLWGGERCHCLVAAGEPPPAAIAAVAAVFFLRLTVSLCLCCFALAHPCHGCRRRRRRRRRHCGHRGRRCRCRRRSAASARPV</sequence>